<evidence type="ECO:0000313" key="1">
    <source>
        <dbReference type="EMBL" id="OJA11066.1"/>
    </source>
</evidence>
<organism evidence="1 2">
    <name type="scientific">Rhizopogon vesiculosus</name>
    <dbReference type="NCBI Taxonomy" id="180088"/>
    <lineage>
        <taxon>Eukaryota</taxon>
        <taxon>Fungi</taxon>
        <taxon>Dikarya</taxon>
        <taxon>Basidiomycota</taxon>
        <taxon>Agaricomycotina</taxon>
        <taxon>Agaricomycetes</taxon>
        <taxon>Agaricomycetidae</taxon>
        <taxon>Boletales</taxon>
        <taxon>Suillineae</taxon>
        <taxon>Rhizopogonaceae</taxon>
        <taxon>Rhizopogon</taxon>
    </lineage>
</organism>
<evidence type="ECO:0000313" key="2">
    <source>
        <dbReference type="Proteomes" id="UP000183567"/>
    </source>
</evidence>
<comment type="caution">
    <text evidence="1">The sequence shown here is derived from an EMBL/GenBank/DDBJ whole genome shotgun (WGS) entry which is preliminary data.</text>
</comment>
<sequence length="51" mass="5869">MLKHEYGEKSLFGWIDSTALKSLKLELKEIVKARIRSTARYANTRIFKIGG</sequence>
<keyword evidence="2" id="KW-1185">Reference proteome</keyword>
<reference evidence="1 2" key="1">
    <citation type="submission" date="2016-03" db="EMBL/GenBank/DDBJ databases">
        <title>Comparative genomics of the ectomycorrhizal sister species Rhizopogon vinicolor and Rhizopogon vesiculosus (Basidiomycota: Boletales) reveals a divergence of the mating type B locus.</title>
        <authorList>
            <person name="Mujic A.B."/>
            <person name="Kuo A."/>
            <person name="Tritt A."/>
            <person name="Lipzen A."/>
            <person name="Chen C."/>
            <person name="Johnson J."/>
            <person name="Sharma A."/>
            <person name="Barry K."/>
            <person name="Grigoriev I.V."/>
            <person name="Spatafora J.W."/>
        </authorList>
    </citation>
    <scope>NUCLEOTIDE SEQUENCE [LARGE SCALE GENOMIC DNA]</scope>
    <source>
        <strain evidence="1 2">AM-OR11-056</strain>
    </source>
</reference>
<dbReference type="Proteomes" id="UP000183567">
    <property type="component" value="Unassembled WGS sequence"/>
</dbReference>
<name>A0A1J8QNT6_9AGAM</name>
<protein>
    <submittedName>
        <fullName evidence="1">Uncharacterized protein</fullName>
    </submittedName>
</protein>
<accession>A0A1J8QNT6</accession>
<dbReference type="EMBL" id="LVVM01005254">
    <property type="protein sequence ID" value="OJA11066.1"/>
    <property type="molecule type" value="Genomic_DNA"/>
</dbReference>
<proteinExistence type="predicted"/>
<dbReference type="AlphaFoldDB" id="A0A1J8QNT6"/>
<gene>
    <name evidence="1" type="ORF">AZE42_06932</name>
</gene>